<gene>
    <name evidence="1" type="ORF">Bca52824_026631</name>
</gene>
<protein>
    <recommendedName>
        <fullName evidence="3">F-box domain-containing protein</fullName>
    </recommendedName>
</protein>
<dbReference type="InterPro" id="IPR040338">
    <property type="entry name" value="At1g67623-like"/>
</dbReference>
<organism evidence="1 2">
    <name type="scientific">Brassica carinata</name>
    <name type="common">Ethiopian mustard</name>
    <name type="synonym">Abyssinian cabbage</name>
    <dbReference type="NCBI Taxonomy" id="52824"/>
    <lineage>
        <taxon>Eukaryota</taxon>
        <taxon>Viridiplantae</taxon>
        <taxon>Streptophyta</taxon>
        <taxon>Embryophyta</taxon>
        <taxon>Tracheophyta</taxon>
        <taxon>Spermatophyta</taxon>
        <taxon>Magnoliopsida</taxon>
        <taxon>eudicotyledons</taxon>
        <taxon>Gunneridae</taxon>
        <taxon>Pentapetalae</taxon>
        <taxon>rosids</taxon>
        <taxon>malvids</taxon>
        <taxon>Brassicales</taxon>
        <taxon>Brassicaceae</taxon>
        <taxon>Brassiceae</taxon>
        <taxon>Brassica</taxon>
    </lineage>
</organism>
<dbReference type="EMBL" id="JAAMPC010000006">
    <property type="protein sequence ID" value="KAG2306883.1"/>
    <property type="molecule type" value="Genomic_DNA"/>
</dbReference>
<evidence type="ECO:0000313" key="1">
    <source>
        <dbReference type="EMBL" id="KAG2306883.1"/>
    </source>
</evidence>
<name>A0A8X7SIC9_BRACI</name>
<evidence type="ECO:0008006" key="3">
    <source>
        <dbReference type="Google" id="ProtNLM"/>
    </source>
</evidence>
<dbReference type="AlphaFoldDB" id="A0A8X7SIC9"/>
<dbReference type="Proteomes" id="UP000886595">
    <property type="component" value="Unassembled WGS sequence"/>
</dbReference>
<sequence>MRYFPLLEMTEEIQALVVERVAGNSIQDLYSLRASCKWMKELEGRRRVYHFYTCYPFPGNSIRLMSC</sequence>
<reference evidence="1 2" key="1">
    <citation type="submission" date="2020-02" db="EMBL/GenBank/DDBJ databases">
        <authorList>
            <person name="Ma Q."/>
            <person name="Huang Y."/>
            <person name="Song X."/>
            <person name="Pei D."/>
        </authorList>
    </citation>
    <scope>NUCLEOTIDE SEQUENCE [LARGE SCALE GENOMIC DNA]</scope>
    <source>
        <strain evidence="1">Sxm20200214</strain>
        <tissue evidence="1">Leaf</tissue>
    </source>
</reference>
<proteinExistence type="predicted"/>
<dbReference type="PANTHER" id="PTHR33784">
    <property type="entry name" value="OS05G0482100 PROTEIN"/>
    <property type="match status" value="1"/>
</dbReference>
<dbReference type="PANTHER" id="PTHR33784:SF15">
    <property type="entry name" value="F-BOX DOMAIN-CONTAINING PROTEIN"/>
    <property type="match status" value="1"/>
</dbReference>
<evidence type="ECO:0000313" key="2">
    <source>
        <dbReference type="Proteomes" id="UP000886595"/>
    </source>
</evidence>
<keyword evidence="2" id="KW-1185">Reference proteome</keyword>
<accession>A0A8X7SIC9</accession>
<comment type="caution">
    <text evidence="1">The sequence shown here is derived from an EMBL/GenBank/DDBJ whole genome shotgun (WGS) entry which is preliminary data.</text>
</comment>